<accession>A0A5J5CWQ6</accession>
<evidence type="ECO:0000313" key="3">
    <source>
        <dbReference type="EMBL" id="KAA8585020.1"/>
    </source>
</evidence>
<dbReference type="SUPFAM" id="SSF48726">
    <property type="entry name" value="Immunoglobulin"/>
    <property type="match status" value="1"/>
</dbReference>
<dbReference type="PANTHER" id="PTHR15343">
    <property type="entry name" value="CD7"/>
    <property type="match status" value="1"/>
</dbReference>
<dbReference type="GO" id="GO:0016020">
    <property type="term" value="C:membrane"/>
    <property type="evidence" value="ECO:0007669"/>
    <property type="project" value="InterPro"/>
</dbReference>
<dbReference type="GO" id="GO:0002250">
    <property type="term" value="P:adaptive immune response"/>
    <property type="evidence" value="ECO:0007669"/>
    <property type="project" value="InterPro"/>
</dbReference>
<dbReference type="InterPro" id="IPR013783">
    <property type="entry name" value="Ig-like_fold"/>
</dbReference>
<gene>
    <name evidence="3" type="ORF">FQN60_003714</name>
</gene>
<feature type="domain" description="Immunoglobulin" evidence="2">
    <location>
        <begin position="43"/>
        <end position="152"/>
    </location>
</feature>
<sequence length="195" mass="22225">MCTPDEAMCVPRRSQKRKRIRERGNILRKRARSGPALSGPVNSEVVWKDSGEAVTIQCRCSKPDQEFLTLTKGLSEEYHVLYRDGKSEKNTIQEEFKGRLQLNRGFPNVDIFIKNLTSNDTGPYWCEYKKFDQASSKILKMKGTGSILLVVTDRPQQYSACDPLENNLVLVFVVICAAMLLGIIMCFFIRIIILK</sequence>
<dbReference type="GO" id="GO:0038023">
    <property type="term" value="F:signaling receptor activity"/>
    <property type="evidence" value="ECO:0007669"/>
    <property type="project" value="InterPro"/>
</dbReference>
<dbReference type="PANTHER" id="PTHR15343:SF0">
    <property type="entry name" value="T-CELL ANTIGEN CD7"/>
    <property type="match status" value="1"/>
</dbReference>
<comment type="caution">
    <text evidence="3">The sequence shown here is derived from an EMBL/GenBank/DDBJ whole genome shotgun (WGS) entry which is preliminary data.</text>
</comment>
<dbReference type="Gene3D" id="2.60.40.10">
    <property type="entry name" value="Immunoglobulins"/>
    <property type="match status" value="1"/>
</dbReference>
<proteinExistence type="predicted"/>
<keyword evidence="1" id="KW-1133">Transmembrane helix</keyword>
<evidence type="ECO:0000256" key="1">
    <source>
        <dbReference type="SAM" id="Phobius"/>
    </source>
</evidence>
<dbReference type="SMART" id="SM00409">
    <property type="entry name" value="IG"/>
    <property type="match status" value="1"/>
</dbReference>
<keyword evidence="4" id="KW-1185">Reference proteome</keyword>
<dbReference type="InterPro" id="IPR013106">
    <property type="entry name" value="Ig_V-set"/>
</dbReference>
<dbReference type="InterPro" id="IPR036179">
    <property type="entry name" value="Ig-like_dom_sf"/>
</dbReference>
<feature type="non-terminal residue" evidence="3">
    <location>
        <position position="195"/>
    </location>
</feature>
<dbReference type="Pfam" id="PF07686">
    <property type="entry name" value="V-set"/>
    <property type="match status" value="1"/>
</dbReference>
<organism evidence="3 4">
    <name type="scientific">Etheostoma spectabile</name>
    <name type="common">orangethroat darter</name>
    <dbReference type="NCBI Taxonomy" id="54343"/>
    <lineage>
        <taxon>Eukaryota</taxon>
        <taxon>Metazoa</taxon>
        <taxon>Chordata</taxon>
        <taxon>Craniata</taxon>
        <taxon>Vertebrata</taxon>
        <taxon>Euteleostomi</taxon>
        <taxon>Actinopterygii</taxon>
        <taxon>Neopterygii</taxon>
        <taxon>Teleostei</taxon>
        <taxon>Neoteleostei</taxon>
        <taxon>Acanthomorphata</taxon>
        <taxon>Eupercaria</taxon>
        <taxon>Perciformes</taxon>
        <taxon>Percoidei</taxon>
        <taxon>Percidae</taxon>
        <taxon>Etheostomatinae</taxon>
        <taxon>Etheostoma</taxon>
    </lineage>
</organism>
<protein>
    <recommendedName>
        <fullName evidence="2">Immunoglobulin domain-containing protein</fullName>
    </recommendedName>
</protein>
<reference evidence="3 4" key="1">
    <citation type="submission" date="2019-08" db="EMBL/GenBank/DDBJ databases">
        <title>A chromosome-level genome assembly, high-density linkage maps, and genome scans reveal the genomic architecture of hybrid incompatibilities underlying speciation via character displacement in darters (Percidae: Etheostominae).</title>
        <authorList>
            <person name="Moran R.L."/>
            <person name="Catchen J.M."/>
            <person name="Fuller R.C."/>
        </authorList>
    </citation>
    <scope>NUCLEOTIDE SEQUENCE [LARGE SCALE GENOMIC DNA]</scope>
    <source>
        <strain evidence="3">EspeVRDwgs_2016</strain>
        <tissue evidence="3">Muscle</tissue>
    </source>
</reference>
<dbReference type="EMBL" id="VOFY01000015">
    <property type="protein sequence ID" value="KAA8585020.1"/>
    <property type="molecule type" value="Genomic_DNA"/>
</dbReference>
<dbReference type="InterPro" id="IPR003599">
    <property type="entry name" value="Ig_sub"/>
</dbReference>
<keyword evidence="1" id="KW-0812">Transmembrane</keyword>
<evidence type="ECO:0000259" key="2">
    <source>
        <dbReference type="SMART" id="SM00409"/>
    </source>
</evidence>
<feature type="transmembrane region" description="Helical" evidence="1">
    <location>
        <begin position="168"/>
        <end position="193"/>
    </location>
</feature>
<keyword evidence="1" id="KW-0472">Membrane</keyword>
<dbReference type="InterPro" id="IPR039090">
    <property type="entry name" value="CD7"/>
</dbReference>
<dbReference type="AlphaFoldDB" id="A0A5J5CWQ6"/>
<name>A0A5J5CWQ6_9PERO</name>
<evidence type="ECO:0000313" key="4">
    <source>
        <dbReference type="Proteomes" id="UP000327493"/>
    </source>
</evidence>
<dbReference type="Proteomes" id="UP000327493">
    <property type="component" value="Chromosome 15"/>
</dbReference>